<comment type="caution">
    <text evidence="1">The sequence shown here is derived from an EMBL/GenBank/DDBJ whole genome shotgun (WGS) entry which is preliminary data.</text>
</comment>
<name>A0A421D6H2_9EURO</name>
<keyword evidence="2" id="KW-1185">Reference proteome</keyword>
<sequence length="405" mass="46177">MEVSIRSYGDDPEAATFDRILSLGRARGLPHSPEREAHLKDVWAQNVPELHLLIAHTPELYSRWIGELTGLQQGQSYFLKLLSQAPEHMYMEALARVCNSIGRHKKRFDAITGSTELRSGLWVPREVIQAYRAELSPRVKTEDMQGFPVEIKSKRVIKVKWLAREGLKKTVTIVGLEYVIPQNGLECRSLSFTEHGIDIVDASGRPIRPYEPWEKSPPSATVPRWKFKSKEGQLLQELWEAVRSVLGYNPSADRIKAVPKKRNGVGLVSSSSRTEIPKQNRPPKIKDANYLLYRFLIERFPNGGIFRTASREKDPASTEDLKAFVDFCKRKEYSTHPYSAKWWEMLDRPRPLVAILAPNIRVYRSCNKRITYPPSSRPGGHFTETIFEIGPCEPLAADDKTDIAE</sequence>
<dbReference type="STRING" id="1245748.A0A421D6H2"/>
<protein>
    <submittedName>
        <fullName evidence="1">Uncharacterized protein</fullName>
    </submittedName>
</protein>
<dbReference type="Proteomes" id="UP000215289">
    <property type="component" value="Unassembled WGS sequence"/>
</dbReference>
<evidence type="ECO:0000313" key="1">
    <source>
        <dbReference type="EMBL" id="RLL97718.1"/>
    </source>
</evidence>
<reference evidence="1 2" key="1">
    <citation type="submission" date="2018-08" db="EMBL/GenBank/DDBJ databases">
        <title>Draft genome sequences of two Aspergillus turcosus clinical strains isolated from bronchoalveolar lavage fluid: one azole-susceptible and the other azole-resistant.</title>
        <authorList>
            <person name="Parent-Michaud M."/>
            <person name="Dufresne P.J."/>
            <person name="Fournier E."/>
            <person name="Martineau C."/>
            <person name="Moreira S."/>
            <person name="Perkins V."/>
            <person name="De Repentigny L."/>
            <person name="Dufresne S.F."/>
        </authorList>
    </citation>
    <scope>NUCLEOTIDE SEQUENCE [LARGE SCALE GENOMIC DNA]</scope>
    <source>
        <strain evidence="1">HMR AF 1038</strain>
    </source>
</reference>
<organism evidence="1 2">
    <name type="scientific">Aspergillus turcosus</name>
    <dbReference type="NCBI Taxonomy" id="1245748"/>
    <lineage>
        <taxon>Eukaryota</taxon>
        <taxon>Fungi</taxon>
        <taxon>Dikarya</taxon>
        <taxon>Ascomycota</taxon>
        <taxon>Pezizomycotina</taxon>
        <taxon>Eurotiomycetes</taxon>
        <taxon>Eurotiomycetidae</taxon>
        <taxon>Eurotiales</taxon>
        <taxon>Aspergillaceae</taxon>
        <taxon>Aspergillus</taxon>
        <taxon>Aspergillus subgen. Fumigati</taxon>
    </lineage>
</organism>
<gene>
    <name evidence="1" type="ORF">CFD26_106933</name>
</gene>
<accession>A0A421D6H2</accession>
<proteinExistence type="predicted"/>
<dbReference type="OrthoDB" id="2269179at2759"/>
<dbReference type="AlphaFoldDB" id="A0A421D6H2"/>
<dbReference type="EMBL" id="NIDN02000070">
    <property type="protein sequence ID" value="RLL97718.1"/>
    <property type="molecule type" value="Genomic_DNA"/>
</dbReference>
<evidence type="ECO:0000313" key="2">
    <source>
        <dbReference type="Proteomes" id="UP000215289"/>
    </source>
</evidence>